<evidence type="ECO:0000256" key="1">
    <source>
        <dbReference type="ARBA" id="ARBA00007553"/>
    </source>
</evidence>
<dbReference type="GO" id="GO:0009253">
    <property type="term" value="P:peptidoglycan catabolic process"/>
    <property type="evidence" value="ECO:0007669"/>
    <property type="project" value="InterPro"/>
</dbReference>
<dbReference type="GO" id="GO:0008745">
    <property type="term" value="F:N-acetylmuramoyl-L-alanine amidase activity"/>
    <property type="evidence" value="ECO:0007669"/>
    <property type="project" value="InterPro"/>
</dbReference>
<proteinExistence type="inferred from homology"/>
<reference evidence="3" key="1">
    <citation type="submission" date="2022-03" db="EMBL/GenBank/DDBJ databases">
        <authorList>
            <person name="Martin C."/>
        </authorList>
    </citation>
    <scope>NUCLEOTIDE SEQUENCE</scope>
</reference>
<organism evidence="3 4">
    <name type="scientific">Owenia fusiformis</name>
    <name type="common">Polychaete worm</name>
    <dbReference type="NCBI Taxonomy" id="6347"/>
    <lineage>
        <taxon>Eukaryota</taxon>
        <taxon>Metazoa</taxon>
        <taxon>Spiralia</taxon>
        <taxon>Lophotrochozoa</taxon>
        <taxon>Annelida</taxon>
        <taxon>Polychaeta</taxon>
        <taxon>Sedentaria</taxon>
        <taxon>Canalipalpata</taxon>
        <taxon>Sabellida</taxon>
        <taxon>Oweniida</taxon>
        <taxon>Oweniidae</taxon>
        <taxon>Owenia</taxon>
    </lineage>
</organism>
<comment type="similarity">
    <text evidence="1">Belongs to the N-acetylmuramoyl-L-alanine amidase 2 family.</text>
</comment>
<dbReference type="PANTHER" id="PTHR11022">
    <property type="entry name" value="PEPTIDOGLYCAN RECOGNITION PROTEIN"/>
    <property type="match status" value="1"/>
</dbReference>
<dbReference type="PANTHER" id="PTHR11022:SF12">
    <property type="entry name" value="PEPTIDOGLYCAN RECOGNITION PROTEIN 3"/>
    <property type="match status" value="1"/>
</dbReference>
<dbReference type="InterPro" id="IPR002502">
    <property type="entry name" value="Amidase_domain"/>
</dbReference>
<dbReference type="PROSITE" id="PS51781">
    <property type="entry name" value="SH3B"/>
    <property type="match status" value="1"/>
</dbReference>
<sequence>FTMKLLSLVGFGFLLLLNGSQADLNGRNLPSGTCVCSTANTGLNVRNNGGLKTSVIGSLPNGQCVKYTGRKQTKDGYVWYSIAFNGRTGWVAGKYLNQAPASRCGKGGGGSVGGGGRGCAAIVSRAGWGARAARARSVMRTPVKMVFIHHTAGTFCNTRDSCISQAKGIQIFHMNSRGWSDIGYSFLVGEDGNAYEGRGFSTQGAHTRGYNSQAIAISFIGNFENRCPNAVADRAAKDVIACGISRGYISPTYELFGHRDAGCTTCPGRCLYSSIQSWQRFSRRSLKKNC</sequence>
<dbReference type="InterPro" id="IPR015510">
    <property type="entry name" value="PGRP"/>
</dbReference>
<dbReference type="Pfam" id="PF01510">
    <property type="entry name" value="Amidase_2"/>
    <property type="match status" value="1"/>
</dbReference>
<dbReference type="SMART" id="SM00287">
    <property type="entry name" value="SH3b"/>
    <property type="match status" value="1"/>
</dbReference>
<keyword evidence="2" id="KW-0391">Immunity</keyword>
<dbReference type="Proteomes" id="UP000749559">
    <property type="component" value="Unassembled WGS sequence"/>
</dbReference>
<dbReference type="CDD" id="cd06583">
    <property type="entry name" value="PGRP"/>
    <property type="match status" value="1"/>
</dbReference>
<accession>A0A8J1TWB4</accession>
<dbReference type="GO" id="GO:0002376">
    <property type="term" value="P:immune system process"/>
    <property type="evidence" value="ECO:0007669"/>
    <property type="project" value="UniProtKB-KW"/>
</dbReference>
<dbReference type="EMBL" id="CAIIXF020000010">
    <property type="protein sequence ID" value="CAH1797019.1"/>
    <property type="molecule type" value="Genomic_DNA"/>
</dbReference>
<dbReference type="Gene3D" id="3.40.80.10">
    <property type="entry name" value="Peptidoglycan recognition protein-like"/>
    <property type="match status" value="1"/>
</dbReference>
<dbReference type="InterPro" id="IPR036505">
    <property type="entry name" value="Amidase/PGRP_sf"/>
</dbReference>
<protein>
    <submittedName>
        <fullName evidence="3">Uncharacterized protein</fullName>
    </submittedName>
</protein>
<evidence type="ECO:0000256" key="2">
    <source>
        <dbReference type="ARBA" id="ARBA00022859"/>
    </source>
</evidence>
<evidence type="ECO:0000313" key="4">
    <source>
        <dbReference type="Proteomes" id="UP000749559"/>
    </source>
</evidence>
<dbReference type="SUPFAM" id="SSF55846">
    <property type="entry name" value="N-acetylmuramoyl-L-alanine amidase-like"/>
    <property type="match status" value="1"/>
</dbReference>
<dbReference type="Pfam" id="PF08239">
    <property type="entry name" value="SH3_3"/>
    <property type="match status" value="1"/>
</dbReference>
<dbReference type="AlphaFoldDB" id="A0A8J1TWB4"/>
<keyword evidence="4" id="KW-1185">Reference proteome</keyword>
<evidence type="ECO:0000313" key="3">
    <source>
        <dbReference type="EMBL" id="CAH1797019.1"/>
    </source>
</evidence>
<dbReference type="Gene3D" id="2.30.30.40">
    <property type="entry name" value="SH3 Domains"/>
    <property type="match status" value="1"/>
</dbReference>
<dbReference type="SMART" id="SM00644">
    <property type="entry name" value="Ami_2"/>
    <property type="match status" value="1"/>
</dbReference>
<feature type="non-terminal residue" evidence="3">
    <location>
        <position position="290"/>
    </location>
</feature>
<gene>
    <name evidence="3" type="ORF">OFUS_LOCUS21363</name>
</gene>
<comment type="caution">
    <text evidence="3">The sequence shown here is derived from an EMBL/GenBank/DDBJ whole genome shotgun (WGS) entry which is preliminary data.</text>
</comment>
<dbReference type="GO" id="GO:0008270">
    <property type="term" value="F:zinc ion binding"/>
    <property type="evidence" value="ECO:0007669"/>
    <property type="project" value="InterPro"/>
</dbReference>
<dbReference type="OrthoDB" id="10001926at2759"/>
<name>A0A8J1TWB4_OWEFU</name>
<dbReference type="FunFam" id="3.40.80.10:FF:000001">
    <property type="entry name" value="Peptidoglycan recognition protein 1"/>
    <property type="match status" value="1"/>
</dbReference>
<dbReference type="InterPro" id="IPR006619">
    <property type="entry name" value="PGRP_domain_met/bac"/>
</dbReference>
<dbReference type="InterPro" id="IPR003646">
    <property type="entry name" value="SH3-like_bac-type"/>
</dbReference>
<dbReference type="SMART" id="SM00701">
    <property type="entry name" value="PGRP"/>
    <property type="match status" value="1"/>
</dbReference>